<protein>
    <recommendedName>
        <fullName evidence="4">Periplasmic protein</fullName>
    </recommendedName>
</protein>
<feature type="signal peptide" evidence="1">
    <location>
        <begin position="1"/>
        <end position="22"/>
    </location>
</feature>
<gene>
    <name evidence="2" type="ORF">NCTC12742_00460</name>
</gene>
<organism evidence="2 3">
    <name type="scientific">Neisseria weaveri</name>
    <dbReference type="NCBI Taxonomy" id="28091"/>
    <lineage>
        <taxon>Bacteria</taxon>
        <taxon>Pseudomonadati</taxon>
        <taxon>Pseudomonadota</taxon>
        <taxon>Betaproteobacteria</taxon>
        <taxon>Neisseriales</taxon>
        <taxon>Neisseriaceae</taxon>
        <taxon>Neisseria</taxon>
    </lineage>
</organism>
<evidence type="ECO:0008006" key="4">
    <source>
        <dbReference type="Google" id="ProtNLM"/>
    </source>
</evidence>
<dbReference type="AlphaFoldDB" id="A0A3S4YPP4"/>
<evidence type="ECO:0000313" key="3">
    <source>
        <dbReference type="Proteomes" id="UP000272771"/>
    </source>
</evidence>
<dbReference type="RefSeq" id="WP_004282999.1">
    <property type="nucleotide sequence ID" value="NZ_CAUJRG010000004.1"/>
</dbReference>
<evidence type="ECO:0000256" key="1">
    <source>
        <dbReference type="SAM" id="SignalP"/>
    </source>
</evidence>
<reference evidence="2 3" key="1">
    <citation type="submission" date="2018-12" db="EMBL/GenBank/DDBJ databases">
        <authorList>
            <consortium name="Pathogen Informatics"/>
        </authorList>
    </citation>
    <scope>NUCLEOTIDE SEQUENCE [LARGE SCALE GENOMIC DNA]</scope>
    <source>
        <strain evidence="2 3">NCTC12742</strain>
    </source>
</reference>
<name>A0A3S4YPP4_9NEIS</name>
<dbReference type="EMBL" id="LR134533">
    <property type="protein sequence ID" value="VEJ49982.1"/>
    <property type="molecule type" value="Genomic_DNA"/>
</dbReference>
<feature type="chain" id="PRO_5018687348" description="Periplasmic protein" evidence="1">
    <location>
        <begin position="23"/>
        <end position="86"/>
    </location>
</feature>
<proteinExistence type="predicted"/>
<keyword evidence="3" id="KW-1185">Reference proteome</keyword>
<keyword evidence="1" id="KW-0732">Signal</keyword>
<sequence length="86" mass="8918">MKKVKGAFLVLLGLFLTAPVFAKTLTYTAQCNIQVIDPKKAPNPPARVTGTGTGKTADAACAAAKKDATQKAPAGTYARHCQCKPA</sequence>
<evidence type="ECO:0000313" key="2">
    <source>
        <dbReference type="EMBL" id="VEJ49982.1"/>
    </source>
</evidence>
<dbReference type="Proteomes" id="UP000272771">
    <property type="component" value="Chromosome"/>
</dbReference>
<accession>A0A3S4YPP4</accession>